<dbReference type="PANTHER" id="PTHR23079:SF55">
    <property type="entry name" value="RNA-DIRECTED RNA POLYMERASE"/>
    <property type="match status" value="1"/>
</dbReference>
<dbReference type="AlphaFoldDB" id="A0A9N8DQL5"/>
<comment type="similarity">
    <text evidence="1">Belongs to the RdRP family.</text>
</comment>
<keyword evidence="1" id="KW-0694">RNA-binding</keyword>
<sequence>MSSSTRYARRSGPIPVTVSDSEGSDVDEEFVDFDDEESFYDVGGSAEDAEGRVDGEESSFGTVPQEDSWEDAMFDEDEDPTEQATRPTTCTTDRLVMYKMDMTKNQGNMPTKFQEEESDGYVYEILCSKFEKKTQDNIPKKTLTLYYVLTEGPGNIPTINLQHELDKVANWGRLPSQKVPARLELLFSTAVKGQRQGELAIYTDLKSHHDFELIPENSHVGCGFIPRQYIERFLGSKTVRGRRTFAIQVRIFSAQLGVFKGMLMEKPGNRQDPAPAYVHTQVTKLLNGHQEPPVSFIPNKLKWMITSLLTSLGVSQESMDEYVEEAHSRHGRGLQHSCVVGVADPTNAIPPGHVFVTGVLGTNADLPELFVTRFPCTSPRDGLMLPLVQQSQMRREDWNFLDNLPFGAIIFGNAAGPGEPSLPSICAGGDLDGDNYFVCWNRSLLDQITTVEPAEGTWDDGAMDVRSHRNPQWLRDAQTTVANASRLAAIFDLIGTLCTARKNLVRDCGPDCPDAFSLGQAYKDSLDVAKHGRPIRLPRHLWDMLPETVHGMLTTAADHEEDDCRCEFHNDPIRHRATQSKKKRTRTSTCHNSSRNNNNATASEQAANNNDHLGALKEGAPVDIVGGTYKDKSATFVRLTAKMVYVKLPGPPPKEIRIAQKFVRPTS</sequence>
<evidence type="ECO:0000256" key="1">
    <source>
        <dbReference type="RuleBase" id="RU363098"/>
    </source>
</evidence>
<dbReference type="GO" id="GO:0031380">
    <property type="term" value="C:nuclear RNA-directed RNA polymerase complex"/>
    <property type="evidence" value="ECO:0007669"/>
    <property type="project" value="TreeGrafter"/>
</dbReference>
<gene>
    <name evidence="4" type="ORF">SEMRO_187_G081010.2</name>
</gene>
<keyword evidence="5" id="KW-1185">Reference proteome</keyword>
<dbReference type="GO" id="GO:0003968">
    <property type="term" value="F:RNA-directed RNA polymerase activity"/>
    <property type="evidence" value="ECO:0007669"/>
    <property type="project" value="UniProtKB-KW"/>
</dbReference>
<evidence type="ECO:0000256" key="2">
    <source>
        <dbReference type="SAM" id="MobiDB-lite"/>
    </source>
</evidence>
<feature type="domain" description="RDRP core" evidence="3">
    <location>
        <begin position="338"/>
        <end position="541"/>
    </location>
</feature>
<dbReference type="GO" id="GO:0030422">
    <property type="term" value="P:siRNA processing"/>
    <property type="evidence" value="ECO:0007669"/>
    <property type="project" value="TreeGrafter"/>
</dbReference>
<proteinExistence type="inferred from homology"/>
<evidence type="ECO:0000313" key="5">
    <source>
        <dbReference type="Proteomes" id="UP001153069"/>
    </source>
</evidence>
<reference evidence="4" key="1">
    <citation type="submission" date="2020-06" db="EMBL/GenBank/DDBJ databases">
        <authorList>
            <consortium name="Plant Systems Biology data submission"/>
        </authorList>
    </citation>
    <scope>NUCLEOTIDE SEQUENCE</scope>
    <source>
        <strain evidence="4">D6</strain>
    </source>
</reference>
<keyword evidence="1" id="KW-0548">Nucleotidyltransferase</keyword>
<evidence type="ECO:0000313" key="4">
    <source>
        <dbReference type="EMBL" id="CAB9504154.1"/>
    </source>
</evidence>
<feature type="compositionally biased region" description="Acidic residues" evidence="2">
    <location>
        <begin position="22"/>
        <end position="39"/>
    </location>
</feature>
<keyword evidence="1" id="KW-0696">RNA-directed RNA polymerase</keyword>
<keyword evidence="1" id="KW-0808">Transferase</keyword>
<comment type="caution">
    <text evidence="4">The sequence shown here is derived from an EMBL/GenBank/DDBJ whole genome shotgun (WGS) entry which is preliminary data.</text>
</comment>
<name>A0A9N8DQL5_9STRA</name>
<evidence type="ECO:0000259" key="3">
    <source>
        <dbReference type="Pfam" id="PF05183"/>
    </source>
</evidence>
<feature type="compositionally biased region" description="Basic residues" evidence="2">
    <location>
        <begin position="576"/>
        <end position="586"/>
    </location>
</feature>
<organism evidence="4 5">
    <name type="scientific">Seminavis robusta</name>
    <dbReference type="NCBI Taxonomy" id="568900"/>
    <lineage>
        <taxon>Eukaryota</taxon>
        <taxon>Sar</taxon>
        <taxon>Stramenopiles</taxon>
        <taxon>Ochrophyta</taxon>
        <taxon>Bacillariophyta</taxon>
        <taxon>Bacillariophyceae</taxon>
        <taxon>Bacillariophycidae</taxon>
        <taxon>Naviculales</taxon>
        <taxon>Naviculaceae</taxon>
        <taxon>Seminavis</taxon>
    </lineage>
</organism>
<dbReference type="GO" id="GO:0003723">
    <property type="term" value="F:RNA binding"/>
    <property type="evidence" value="ECO:0007669"/>
    <property type="project" value="UniProtKB-KW"/>
</dbReference>
<dbReference type="OrthoDB" id="425733at2759"/>
<dbReference type="EC" id="2.7.7.48" evidence="1"/>
<dbReference type="Pfam" id="PF05183">
    <property type="entry name" value="RdRP"/>
    <property type="match status" value="1"/>
</dbReference>
<dbReference type="InterPro" id="IPR057596">
    <property type="entry name" value="RDRP_core"/>
</dbReference>
<feature type="region of interest" description="Disordered" evidence="2">
    <location>
        <begin position="1"/>
        <end position="68"/>
    </location>
</feature>
<feature type="compositionally biased region" description="Low complexity" evidence="2">
    <location>
        <begin position="587"/>
        <end position="603"/>
    </location>
</feature>
<comment type="catalytic activity">
    <reaction evidence="1">
        <text>RNA(n) + a ribonucleoside 5'-triphosphate = RNA(n+1) + diphosphate</text>
        <dbReference type="Rhea" id="RHEA:21248"/>
        <dbReference type="Rhea" id="RHEA-COMP:14527"/>
        <dbReference type="Rhea" id="RHEA-COMP:17342"/>
        <dbReference type="ChEBI" id="CHEBI:33019"/>
        <dbReference type="ChEBI" id="CHEBI:61557"/>
        <dbReference type="ChEBI" id="CHEBI:140395"/>
        <dbReference type="EC" id="2.7.7.48"/>
    </reaction>
</comment>
<dbReference type="Proteomes" id="UP001153069">
    <property type="component" value="Unassembled WGS sequence"/>
</dbReference>
<accession>A0A9N8DQL5</accession>
<protein>
    <recommendedName>
        <fullName evidence="1">RNA-dependent RNA polymerase</fullName>
        <ecNumber evidence="1">2.7.7.48</ecNumber>
    </recommendedName>
</protein>
<dbReference type="PANTHER" id="PTHR23079">
    <property type="entry name" value="RNA-DEPENDENT RNA POLYMERASE"/>
    <property type="match status" value="1"/>
</dbReference>
<dbReference type="InterPro" id="IPR007855">
    <property type="entry name" value="RDRP"/>
</dbReference>
<feature type="region of interest" description="Disordered" evidence="2">
    <location>
        <begin position="576"/>
        <end position="603"/>
    </location>
</feature>
<dbReference type="EMBL" id="CAICTM010000186">
    <property type="protein sequence ID" value="CAB9504154.1"/>
    <property type="molecule type" value="Genomic_DNA"/>
</dbReference>